<dbReference type="Proteomes" id="UP001151760">
    <property type="component" value="Unassembled WGS sequence"/>
</dbReference>
<proteinExistence type="predicted"/>
<feature type="non-terminal residue" evidence="1">
    <location>
        <position position="1"/>
    </location>
</feature>
<gene>
    <name evidence="1" type="ORF">Tco_0938986</name>
</gene>
<reference evidence="1" key="2">
    <citation type="submission" date="2022-01" db="EMBL/GenBank/DDBJ databases">
        <authorList>
            <person name="Yamashiro T."/>
            <person name="Shiraishi A."/>
            <person name="Satake H."/>
            <person name="Nakayama K."/>
        </authorList>
    </citation>
    <scope>NUCLEOTIDE SEQUENCE</scope>
</reference>
<sequence length="122" mass="13267">VLRTKVEGIESEREWLNSSKVQLLQEIDSLRQDRADVVSKVVPRVATELVCSDEMGLLCPSSGKEFDQAGDDSATASYPFIAEATADLYATIEQLLSKKPMSLRITPASSYSKASSSKAPIN</sequence>
<dbReference type="EMBL" id="BQNB010015361">
    <property type="protein sequence ID" value="GJT39121.1"/>
    <property type="molecule type" value="Genomic_DNA"/>
</dbReference>
<name>A0ABQ5DLG8_9ASTR</name>
<accession>A0ABQ5DLG8</accession>
<keyword evidence="2" id="KW-1185">Reference proteome</keyword>
<reference evidence="1" key="1">
    <citation type="journal article" date="2022" name="Int. J. Mol. Sci.">
        <title>Draft Genome of Tanacetum Coccineum: Genomic Comparison of Closely Related Tanacetum-Family Plants.</title>
        <authorList>
            <person name="Yamashiro T."/>
            <person name="Shiraishi A."/>
            <person name="Nakayama K."/>
            <person name="Satake H."/>
        </authorList>
    </citation>
    <scope>NUCLEOTIDE SEQUENCE</scope>
</reference>
<comment type="caution">
    <text evidence="1">The sequence shown here is derived from an EMBL/GenBank/DDBJ whole genome shotgun (WGS) entry which is preliminary data.</text>
</comment>
<organism evidence="1 2">
    <name type="scientific">Tanacetum coccineum</name>
    <dbReference type="NCBI Taxonomy" id="301880"/>
    <lineage>
        <taxon>Eukaryota</taxon>
        <taxon>Viridiplantae</taxon>
        <taxon>Streptophyta</taxon>
        <taxon>Embryophyta</taxon>
        <taxon>Tracheophyta</taxon>
        <taxon>Spermatophyta</taxon>
        <taxon>Magnoliopsida</taxon>
        <taxon>eudicotyledons</taxon>
        <taxon>Gunneridae</taxon>
        <taxon>Pentapetalae</taxon>
        <taxon>asterids</taxon>
        <taxon>campanulids</taxon>
        <taxon>Asterales</taxon>
        <taxon>Asteraceae</taxon>
        <taxon>Asteroideae</taxon>
        <taxon>Anthemideae</taxon>
        <taxon>Anthemidinae</taxon>
        <taxon>Tanacetum</taxon>
    </lineage>
</organism>
<evidence type="ECO:0000313" key="1">
    <source>
        <dbReference type="EMBL" id="GJT39121.1"/>
    </source>
</evidence>
<protein>
    <submittedName>
        <fullName evidence="1">Uncharacterized protein</fullName>
    </submittedName>
</protein>
<evidence type="ECO:0000313" key="2">
    <source>
        <dbReference type="Proteomes" id="UP001151760"/>
    </source>
</evidence>